<keyword evidence="1" id="KW-1133">Transmembrane helix</keyword>
<name>A0ABR0JRE8_9EURO</name>
<dbReference type="EMBL" id="JAVRRF010000001">
    <property type="protein sequence ID" value="KAK5068518.1"/>
    <property type="molecule type" value="Genomic_DNA"/>
</dbReference>
<keyword evidence="1" id="KW-0472">Membrane</keyword>
<reference evidence="2 3" key="1">
    <citation type="submission" date="2023-08" db="EMBL/GenBank/DDBJ databases">
        <title>Black Yeasts Isolated from many extreme environments.</title>
        <authorList>
            <person name="Coleine C."/>
            <person name="Stajich J.E."/>
            <person name="Selbmann L."/>
        </authorList>
    </citation>
    <scope>NUCLEOTIDE SEQUENCE [LARGE SCALE GENOMIC DNA]</scope>
    <source>
        <strain evidence="2 3">CCFEE 6328</strain>
    </source>
</reference>
<feature type="transmembrane region" description="Helical" evidence="1">
    <location>
        <begin position="184"/>
        <end position="203"/>
    </location>
</feature>
<proteinExistence type="predicted"/>
<sequence>MDFSNELPQKTMTFSKEIAQADQVSSMPSKLQIVYSWSKNKATISNAENPKDQQYIVDFRTLAVTSPPIIIKSAVDGSTVGTGKLHPISIDAKYEIRGRKGTLKAMKRLKTEYTYPSYALSENDKPVSLKWVDSCGFKSWDFICMDEQSMPVARISTNVFALKKAGIIEFMGPAASSPELRDELIVTGVTLWMFFFLLLALPLQDLGRVRWWKIRG</sequence>
<comment type="caution">
    <text evidence="2">The sequence shown here is derived from an EMBL/GenBank/DDBJ whole genome shotgun (WGS) entry which is preliminary data.</text>
</comment>
<keyword evidence="1" id="KW-0812">Transmembrane</keyword>
<organism evidence="2 3">
    <name type="scientific">Exophiala sideris</name>
    <dbReference type="NCBI Taxonomy" id="1016849"/>
    <lineage>
        <taxon>Eukaryota</taxon>
        <taxon>Fungi</taxon>
        <taxon>Dikarya</taxon>
        <taxon>Ascomycota</taxon>
        <taxon>Pezizomycotina</taxon>
        <taxon>Eurotiomycetes</taxon>
        <taxon>Chaetothyriomycetidae</taxon>
        <taxon>Chaetothyriales</taxon>
        <taxon>Herpotrichiellaceae</taxon>
        <taxon>Exophiala</taxon>
    </lineage>
</organism>
<gene>
    <name evidence="2" type="ORF">LTR69_000638</name>
</gene>
<evidence type="ECO:0000256" key="1">
    <source>
        <dbReference type="SAM" id="Phobius"/>
    </source>
</evidence>
<dbReference type="Proteomes" id="UP001345691">
    <property type="component" value="Unassembled WGS sequence"/>
</dbReference>
<evidence type="ECO:0000313" key="3">
    <source>
        <dbReference type="Proteomes" id="UP001345691"/>
    </source>
</evidence>
<keyword evidence="3" id="KW-1185">Reference proteome</keyword>
<accession>A0ABR0JRE8</accession>
<evidence type="ECO:0000313" key="2">
    <source>
        <dbReference type="EMBL" id="KAK5068518.1"/>
    </source>
</evidence>
<protein>
    <submittedName>
        <fullName evidence="2">Uncharacterized protein</fullName>
    </submittedName>
</protein>